<organism evidence="2 3">
    <name type="scientific">Massilia glaciei</name>
    <dbReference type="NCBI Taxonomy" id="1524097"/>
    <lineage>
        <taxon>Bacteria</taxon>
        <taxon>Pseudomonadati</taxon>
        <taxon>Pseudomonadota</taxon>
        <taxon>Betaproteobacteria</taxon>
        <taxon>Burkholderiales</taxon>
        <taxon>Oxalobacteraceae</taxon>
        <taxon>Telluria group</taxon>
        <taxon>Massilia</taxon>
    </lineage>
</organism>
<protein>
    <recommendedName>
        <fullName evidence="4">DUF4198 domain-containing protein</fullName>
    </recommendedName>
</protein>
<reference evidence="2 3" key="1">
    <citation type="submission" date="2018-04" db="EMBL/GenBank/DDBJ databases">
        <title>Massilia violaceinigra sp. nov., a novel purple-pigmented bacterium isolated from Tianshan glacier, Xinjiang, China.</title>
        <authorList>
            <person name="Wang H."/>
        </authorList>
    </citation>
    <scope>NUCLEOTIDE SEQUENCE [LARGE SCALE GENOMIC DNA]</scope>
    <source>
        <strain evidence="2 3">B448-2</strain>
    </source>
</reference>
<dbReference type="InterPro" id="IPR013783">
    <property type="entry name" value="Ig-like_fold"/>
</dbReference>
<dbReference type="EMBL" id="PXWF02000121">
    <property type="protein sequence ID" value="PWF49007.1"/>
    <property type="molecule type" value="Genomic_DNA"/>
</dbReference>
<evidence type="ECO:0000313" key="2">
    <source>
        <dbReference type="EMBL" id="PWF49007.1"/>
    </source>
</evidence>
<name>A0A2U2HNC7_9BURK</name>
<keyword evidence="3" id="KW-1185">Reference proteome</keyword>
<evidence type="ECO:0008006" key="4">
    <source>
        <dbReference type="Google" id="ProtNLM"/>
    </source>
</evidence>
<dbReference type="RefSeq" id="WP_106757094.1">
    <property type="nucleotide sequence ID" value="NZ_PXWF02000121.1"/>
</dbReference>
<dbReference type="OrthoDB" id="8777667at2"/>
<feature type="signal peptide" evidence="1">
    <location>
        <begin position="1"/>
        <end position="21"/>
    </location>
</feature>
<dbReference type="Gene3D" id="2.60.40.10">
    <property type="entry name" value="Immunoglobulins"/>
    <property type="match status" value="1"/>
</dbReference>
<proteinExistence type="predicted"/>
<feature type="chain" id="PRO_5015545760" description="DUF4198 domain-containing protein" evidence="1">
    <location>
        <begin position="22"/>
        <end position="287"/>
    </location>
</feature>
<gene>
    <name evidence="2" type="ORF">C7C56_008960</name>
</gene>
<keyword evidence="1" id="KW-0732">Signal</keyword>
<comment type="caution">
    <text evidence="2">The sequence shown here is derived from an EMBL/GenBank/DDBJ whole genome shotgun (WGS) entry which is preliminary data.</text>
</comment>
<accession>A0A2U2HNC7</accession>
<evidence type="ECO:0000256" key="1">
    <source>
        <dbReference type="SAM" id="SignalP"/>
    </source>
</evidence>
<dbReference type="Proteomes" id="UP000241421">
    <property type="component" value="Unassembled WGS sequence"/>
</dbReference>
<dbReference type="AlphaFoldDB" id="A0A2U2HNC7"/>
<sequence length="287" mass="30152">MKIFAILALTCTLAVSGTLSAAGARAAPPAEAVGMVLDVRGGGEVSGGGAPARLRLLGYVKPGDRITLAADAKASVSHYGAKLIYQLTGPLVADVDLAKIKVRKGGREPVIRSVAEKLVAAALDPQMSAAAVRMRRFDDIEMLAPAKRGVLLTTRPEFRWEADGDNNYQVSVDELPERELARGTTTDKRWQLPAGVALEHGKSYRWTVAYTAAGGAPASASAVFGVASAADSAGMLALRPEPGAGIEEWVMYATILDERRMHDDAGAAWTIIGAQRPDLAAARATPH</sequence>
<evidence type="ECO:0000313" key="3">
    <source>
        <dbReference type="Proteomes" id="UP000241421"/>
    </source>
</evidence>